<evidence type="ECO:0000313" key="6">
    <source>
        <dbReference type="EMBL" id="MEJ5023019.1"/>
    </source>
</evidence>
<protein>
    <submittedName>
        <fullName evidence="6">SemiSWEET family transporter</fullName>
    </submittedName>
</protein>
<evidence type="ECO:0000256" key="4">
    <source>
        <dbReference type="ARBA" id="ARBA00023136"/>
    </source>
</evidence>
<evidence type="ECO:0000313" key="7">
    <source>
        <dbReference type="Proteomes" id="UP001375812"/>
    </source>
</evidence>
<dbReference type="RefSeq" id="WP_286154314.1">
    <property type="nucleotide sequence ID" value="NZ_JBBGZH010000003.1"/>
</dbReference>
<reference evidence="6 7" key="1">
    <citation type="submission" date="2023-12" db="EMBL/GenBank/DDBJ databases">
        <title>Gut-associated functions are favored during microbiome assembly across C. elegans life.</title>
        <authorList>
            <person name="Zimmermann J."/>
        </authorList>
    </citation>
    <scope>NUCLEOTIDE SEQUENCE [LARGE SCALE GENOMIC DNA]</scope>
    <source>
        <strain evidence="6 7">MYb71</strain>
    </source>
</reference>
<keyword evidence="4 5" id="KW-0472">Membrane</keyword>
<organism evidence="6 7">
    <name type="scientific">Ochrobactrum vermis</name>
    <dbReference type="NCBI Taxonomy" id="1827297"/>
    <lineage>
        <taxon>Bacteria</taxon>
        <taxon>Pseudomonadati</taxon>
        <taxon>Pseudomonadota</taxon>
        <taxon>Alphaproteobacteria</taxon>
        <taxon>Hyphomicrobiales</taxon>
        <taxon>Brucellaceae</taxon>
        <taxon>Brucella/Ochrobactrum group</taxon>
        <taxon>Ochrobactrum</taxon>
    </lineage>
</organism>
<keyword evidence="3 5" id="KW-1133">Transmembrane helix</keyword>
<evidence type="ECO:0000256" key="3">
    <source>
        <dbReference type="ARBA" id="ARBA00022989"/>
    </source>
</evidence>
<sequence length="82" mass="8944">METKLDSTLNVGYIASACSVSSFLAQVIKIAKTRDTATISVRMYTFTVIGFALWTTFGILRGEWPIILTNIICLCLSGFSTA</sequence>
<accession>A0ABU8PN10</accession>
<evidence type="ECO:0000256" key="1">
    <source>
        <dbReference type="ARBA" id="ARBA00004141"/>
    </source>
</evidence>
<proteinExistence type="predicted"/>
<dbReference type="PROSITE" id="PS51257">
    <property type="entry name" value="PROKAR_LIPOPROTEIN"/>
    <property type="match status" value="1"/>
</dbReference>
<dbReference type="EMBL" id="JBBGZH010000003">
    <property type="protein sequence ID" value="MEJ5023019.1"/>
    <property type="molecule type" value="Genomic_DNA"/>
</dbReference>
<dbReference type="InterPro" id="IPR006603">
    <property type="entry name" value="PQ-loop_rpt"/>
</dbReference>
<dbReference type="Proteomes" id="UP001375812">
    <property type="component" value="Unassembled WGS sequence"/>
</dbReference>
<gene>
    <name evidence="6" type="ORF">WH297_25320</name>
</gene>
<evidence type="ECO:0000256" key="5">
    <source>
        <dbReference type="SAM" id="Phobius"/>
    </source>
</evidence>
<evidence type="ECO:0000256" key="2">
    <source>
        <dbReference type="ARBA" id="ARBA00022692"/>
    </source>
</evidence>
<keyword evidence="7" id="KW-1185">Reference proteome</keyword>
<dbReference type="Pfam" id="PF04193">
    <property type="entry name" value="PQ-loop"/>
    <property type="match status" value="1"/>
</dbReference>
<keyword evidence="2 5" id="KW-0812">Transmembrane</keyword>
<name>A0ABU8PN10_9HYPH</name>
<comment type="caution">
    <text evidence="6">The sequence shown here is derived from an EMBL/GenBank/DDBJ whole genome shotgun (WGS) entry which is preliminary data.</text>
</comment>
<comment type="subcellular location">
    <subcellularLocation>
        <location evidence="1">Membrane</location>
        <topology evidence="1">Multi-pass membrane protein</topology>
    </subcellularLocation>
</comment>
<feature type="transmembrane region" description="Helical" evidence="5">
    <location>
        <begin position="43"/>
        <end position="60"/>
    </location>
</feature>
<dbReference type="Gene3D" id="1.20.1280.290">
    <property type="match status" value="1"/>
</dbReference>